<evidence type="ECO:0000256" key="8">
    <source>
        <dbReference type="ARBA" id="ARBA00022837"/>
    </source>
</evidence>
<feature type="binding site" evidence="14">
    <location>
        <begin position="85"/>
        <end position="86"/>
    </location>
    <ligand>
        <name>beta-D-galactose</name>
        <dbReference type="ChEBI" id="CHEBI:27667"/>
    </ligand>
</feature>
<keyword evidence="7" id="KW-0597">Phosphoprotein</keyword>
<dbReference type="InterPro" id="IPR047215">
    <property type="entry name" value="Galactose_mutarotase-like"/>
</dbReference>
<evidence type="ECO:0000256" key="13">
    <source>
        <dbReference type="PIRSR" id="PIRSR005096-2"/>
    </source>
</evidence>
<dbReference type="Pfam" id="PF01263">
    <property type="entry name" value="Aldose_epim"/>
    <property type="match status" value="1"/>
</dbReference>
<dbReference type="STRING" id="1477437.SAMN05444682_113116"/>
<keyword evidence="9 11" id="KW-0413">Isomerase</keyword>
<dbReference type="Gene3D" id="2.70.98.10">
    <property type="match status" value="1"/>
</dbReference>
<organism evidence="15 16">
    <name type="scientific">Parapedobacter indicus</name>
    <dbReference type="NCBI Taxonomy" id="1477437"/>
    <lineage>
        <taxon>Bacteria</taxon>
        <taxon>Pseudomonadati</taxon>
        <taxon>Bacteroidota</taxon>
        <taxon>Sphingobacteriia</taxon>
        <taxon>Sphingobacteriales</taxon>
        <taxon>Sphingobacteriaceae</taxon>
        <taxon>Parapedobacter</taxon>
    </lineage>
</organism>
<evidence type="ECO:0000256" key="11">
    <source>
        <dbReference type="PIRNR" id="PIRNR005096"/>
    </source>
</evidence>
<keyword evidence="6" id="KW-0963">Cytoplasm</keyword>
<evidence type="ECO:0000313" key="16">
    <source>
        <dbReference type="Proteomes" id="UP000198670"/>
    </source>
</evidence>
<dbReference type="PANTHER" id="PTHR10091">
    <property type="entry name" value="ALDOSE-1-EPIMERASE"/>
    <property type="match status" value="1"/>
</dbReference>
<accession>A0A1I3TXK6</accession>
<dbReference type="GO" id="GO:0030246">
    <property type="term" value="F:carbohydrate binding"/>
    <property type="evidence" value="ECO:0007669"/>
    <property type="project" value="InterPro"/>
</dbReference>
<feature type="active site" description="Proton acceptor" evidence="12">
    <location>
        <position position="320"/>
    </location>
</feature>
<comment type="subcellular location">
    <subcellularLocation>
        <location evidence="2">Cytoplasm</location>
    </subcellularLocation>
</comment>
<dbReference type="PIRSF" id="PIRSF005096">
    <property type="entry name" value="GALM"/>
    <property type="match status" value="1"/>
</dbReference>
<evidence type="ECO:0000256" key="5">
    <source>
        <dbReference type="ARBA" id="ARBA00011245"/>
    </source>
</evidence>
<dbReference type="FunFam" id="2.70.98.10:FF:000003">
    <property type="entry name" value="Aldose 1-epimerase"/>
    <property type="match status" value="1"/>
</dbReference>
<dbReference type="InterPro" id="IPR014718">
    <property type="entry name" value="GH-type_carb-bd"/>
</dbReference>
<proteinExistence type="inferred from homology"/>
<evidence type="ECO:0000256" key="14">
    <source>
        <dbReference type="PIRSR" id="PIRSR005096-3"/>
    </source>
</evidence>
<dbReference type="SUPFAM" id="SSF74650">
    <property type="entry name" value="Galactose mutarotase-like"/>
    <property type="match status" value="1"/>
</dbReference>
<evidence type="ECO:0000256" key="1">
    <source>
        <dbReference type="ARBA" id="ARBA00001913"/>
    </source>
</evidence>
<evidence type="ECO:0000256" key="10">
    <source>
        <dbReference type="ARBA" id="ARBA00023277"/>
    </source>
</evidence>
<dbReference type="RefSeq" id="WP_245893356.1">
    <property type="nucleotide sequence ID" value="NZ_FOQO01000013.1"/>
</dbReference>
<reference evidence="15 16" key="1">
    <citation type="submission" date="2016-10" db="EMBL/GenBank/DDBJ databases">
        <authorList>
            <person name="de Groot N.N."/>
        </authorList>
    </citation>
    <scope>NUCLEOTIDE SEQUENCE [LARGE SCALE GENOMIC DNA]</scope>
    <source>
        <strain evidence="15 16">RK1</strain>
    </source>
</reference>
<feature type="binding site" evidence="13">
    <location>
        <position position="254"/>
    </location>
    <ligand>
        <name>beta-D-galactose</name>
        <dbReference type="ChEBI" id="CHEBI:27667"/>
    </ligand>
</feature>
<dbReference type="GO" id="GO:0004034">
    <property type="term" value="F:aldose 1-epimerase activity"/>
    <property type="evidence" value="ECO:0007669"/>
    <property type="project" value="UniProtKB-EC"/>
</dbReference>
<sequence length="356" mass="39729">MMHYRLPKTRDFERQLGDKHTHLVTLENNRGVVVGLSDFGARIVSILVPDKLGNPTDVVLGFNTIEEYLAADEIYHGATVGRFANRIANGRFTLEGETFYVKPNNGPNALHGGANGFQNRIWDRRVVYKEKADFYYVSADGEEGFPGKLSVMVKYRLTDDNELVITYRAETDKATVINLTNHAFFNLNGEGNENVLDHLLQIKADAYLPVDSHQIPTGAVESVENTPFDFREIKPIGQEINLTNDQLAMAKGYDHNYVLNADVTTVQLPAATAISPLTGIRLDVLTTEPGLQLYTGNFLNGNDKGKQGVYYEKHGAFCLETQHFPDSPNQPDFPSTLLLPGQVFHSETSYRFSVVK</sequence>
<dbReference type="AlphaFoldDB" id="A0A1I3TXK6"/>
<name>A0A1I3TXK6_9SPHI</name>
<comment type="pathway">
    <text evidence="3 11">Carbohydrate metabolism; hexose metabolism.</text>
</comment>
<dbReference type="GO" id="GO:0005737">
    <property type="term" value="C:cytoplasm"/>
    <property type="evidence" value="ECO:0007669"/>
    <property type="project" value="UniProtKB-SubCell"/>
</dbReference>
<dbReference type="InterPro" id="IPR008183">
    <property type="entry name" value="Aldose_1/G6P_1-epimerase"/>
</dbReference>
<evidence type="ECO:0000313" key="15">
    <source>
        <dbReference type="EMBL" id="SFJ75203.1"/>
    </source>
</evidence>
<dbReference type="CDD" id="cd09019">
    <property type="entry name" value="galactose_mutarotase_like"/>
    <property type="match status" value="1"/>
</dbReference>
<keyword evidence="8" id="KW-0106">Calcium</keyword>
<comment type="similarity">
    <text evidence="4 11">Belongs to the aldose epimerase family.</text>
</comment>
<evidence type="ECO:0000256" key="12">
    <source>
        <dbReference type="PIRSR" id="PIRSR005096-1"/>
    </source>
</evidence>
<dbReference type="PANTHER" id="PTHR10091:SF0">
    <property type="entry name" value="GALACTOSE MUTAROTASE"/>
    <property type="match status" value="1"/>
</dbReference>
<evidence type="ECO:0000256" key="4">
    <source>
        <dbReference type="ARBA" id="ARBA00006206"/>
    </source>
</evidence>
<dbReference type="EC" id="5.1.3.3" evidence="11"/>
<dbReference type="UniPathway" id="UPA00242"/>
<comment type="cofactor">
    <cofactor evidence="1">
        <name>Ca(2+)</name>
        <dbReference type="ChEBI" id="CHEBI:29108"/>
    </cofactor>
</comment>
<dbReference type="Proteomes" id="UP000198670">
    <property type="component" value="Unassembled WGS sequence"/>
</dbReference>
<dbReference type="EMBL" id="FOQO01000013">
    <property type="protein sequence ID" value="SFJ75203.1"/>
    <property type="molecule type" value="Genomic_DNA"/>
</dbReference>
<evidence type="ECO:0000256" key="9">
    <source>
        <dbReference type="ARBA" id="ARBA00023235"/>
    </source>
</evidence>
<dbReference type="InterPro" id="IPR011013">
    <property type="entry name" value="Gal_mutarotase_sf_dom"/>
</dbReference>
<comment type="subunit">
    <text evidence="5">Monomer.</text>
</comment>
<feature type="active site" description="Proton donor" evidence="12">
    <location>
        <position position="182"/>
    </location>
</feature>
<keyword evidence="16" id="KW-1185">Reference proteome</keyword>
<evidence type="ECO:0000256" key="6">
    <source>
        <dbReference type="ARBA" id="ARBA00022490"/>
    </source>
</evidence>
<evidence type="ECO:0000256" key="7">
    <source>
        <dbReference type="ARBA" id="ARBA00022553"/>
    </source>
</evidence>
<keyword evidence="10 11" id="KW-0119">Carbohydrate metabolism</keyword>
<protein>
    <recommendedName>
        <fullName evidence="11">Aldose 1-epimerase</fullName>
        <ecNumber evidence="11">5.1.3.3</ecNumber>
    </recommendedName>
</protein>
<dbReference type="GO" id="GO:0033499">
    <property type="term" value="P:galactose catabolic process via UDP-galactose, Leloir pathway"/>
    <property type="evidence" value="ECO:0007669"/>
    <property type="project" value="TreeGrafter"/>
</dbReference>
<dbReference type="NCBIfam" id="NF008277">
    <property type="entry name" value="PRK11055.1"/>
    <property type="match status" value="1"/>
</dbReference>
<dbReference type="GO" id="GO:0006006">
    <property type="term" value="P:glucose metabolic process"/>
    <property type="evidence" value="ECO:0007669"/>
    <property type="project" value="TreeGrafter"/>
</dbReference>
<evidence type="ECO:0000256" key="2">
    <source>
        <dbReference type="ARBA" id="ARBA00004496"/>
    </source>
</evidence>
<gene>
    <name evidence="15" type="ORF">SAMN05444682_113116</name>
</gene>
<dbReference type="InterPro" id="IPR015443">
    <property type="entry name" value="Aldose_1-epimerase"/>
</dbReference>
<evidence type="ECO:0000256" key="3">
    <source>
        <dbReference type="ARBA" id="ARBA00005028"/>
    </source>
</evidence>
<comment type="catalytic activity">
    <reaction evidence="11">
        <text>alpha-D-glucose = beta-D-glucose</text>
        <dbReference type="Rhea" id="RHEA:10264"/>
        <dbReference type="ChEBI" id="CHEBI:15903"/>
        <dbReference type="ChEBI" id="CHEBI:17925"/>
        <dbReference type="EC" id="5.1.3.3"/>
    </reaction>
</comment>